<keyword evidence="2" id="KW-1185">Reference proteome</keyword>
<dbReference type="Gene3D" id="3.30.70.270">
    <property type="match status" value="1"/>
</dbReference>
<accession>A0A8B6DUR5</accession>
<proteinExistence type="predicted"/>
<dbReference type="AlphaFoldDB" id="A0A8B6DUR5"/>
<sequence>MRELVKYWRNDGFKIVMYLDDGLGGGKTYSECWKASKKIKSDLESFGFVIAHEKCIWEPAQKFTWLGFDWNLIDGLIQLSGKRVVKLKDCLNSLFLQIGCNMNVLVKVRFLASIVGQIISAQAVIGDEVRLRTRFSYDCILAKASWNSLVVLNREAIAEFEFWLKNIDKLNEKGSELSSVDESYI</sequence>
<organism evidence="1 2">
    <name type="scientific">Mytilus galloprovincialis</name>
    <name type="common">Mediterranean mussel</name>
    <dbReference type="NCBI Taxonomy" id="29158"/>
    <lineage>
        <taxon>Eukaryota</taxon>
        <taxon>Metazoa</taxon>
        <taxon>Spiralia</taxon>
        <taxon>Lophotrochozoa</taxon>
        <taxon>Mollusca</taxon>
        <taxon>Bivalvia</taxon>
        <taxon>Autobranchia</taxon>
        <taxon>Pteriomorphia</taxon>
        <taxon>Mytilida</taxon>
        <taxon>Mytiloidea</taxon>
        <taxon>Mytilidae</taxon>
        <taxon>Mytilinae</taxon>
        <taxon>Mytilus</taxon>
    </lineage>
</organism>
<reference evidence="1" key="1">
    <citation type="submission" date="2018-11" db="EMBL/GenBank/DDBJ databases">
        <authorList>
            <person name="Alioto T."/>
            <person name="Alioto T."/>
        </authorList>
    </citation>
    <scope>NUCLEOTIDE SEQUENCE</scope>
</reference>
<evidence type="ECO:0008006" key="3">
    <source>
        <dbReference type="Google" id="ProtNLM"/>
    </source>
</evidence>
<dbReference type="InterPro" id="IPR052055">
    <property type="entry name" value="Hepadnavirus_pol/RT"/>
</dbReference>
<dbReference type="Proteomes" id="UP000596742">
    <property type="component" value="Unassembled WGS sequence"/>
</dbReference>
<gene>
    <name evidence="1" type="ORF">MGAL_10B060482</name>
</gene>
<evidence type="ECO:0000313" key="1">
    <source>
        <dbReference type="EMBL" id="VDI24494.1"/>
    </source>
</evidence>
<dbReference type="EMBL" id="UYJE01004044">
    <property type="protein sequence ID" value="VDI24494.1"/>
    <property type="molecule type" value="Genomic_DNA"/>
</dbReference>
<dbReference type="InterPro" id="IPR043502">
    <property type="entry name" value="DNA/RNA_pol_sf"/>
</dbReference>
<protein>
    <recommendedName>
        <fullName evidence="3">Reverse transcriptase domain-containing protein</fullName>
    </recommendedName>
</protein>
<comment type="caution">
    <text evidence="1">The sequence shown here is derived from an EMBL/GenBank/DDBJ whole genome shotgun (WGS) entry which is preliminary data.</text>
</comment>
<dbReference type="InterPro" id="IPR043128">
    <property type="entry name" value="Rev_trsase/Diguanyl_cyclase"/>
</dbReference>
<dbReference type="PANTHER" id="PTHR33050:SF7">
    <property type="entry name" value="RIBONUCLEASE H"/>
    <property type="match status" value="1"/>
</dbReference>
<evidence type="ECO:0000313" key="2">
    <source>
        <dbReference type="Proteomes" id="UP000596742"/>
    </source>
</evidence>
<dbReference type="OrthoDB" id="6153629at2759"/>
<name>A0A8B6DUR5_MYTGA</name>
<dbReference type="PANTHER" id="PTHR33050">
    <property type="entry name" value="REVERSE TRANSCRIPTASE DOMAIN-CONTAINING PROTEIN"/>
    <property type="match status" value="1"/>
</dbReference>
<dbReference type="SUPFAM" id="SSF56672">
    <property type="entry name" value="DNA/RNA polymerases"/>
    <property type="match status" value="1"/>
</dbReference>